<dbReference type="RefSeq" id="WP_345254605.1">
    <property type="nucleotide sequence ID" value="NZ_BAABGY010000006.1"/>
</dbReference>
<accession>A0ABP8GKT2</accession>
<dbReference type="Pfam" id="PF04134">
    <property type="entry name" value="DCC1-like"/>
    <property type="match status" value="1"/>
</dbReference>
<dbReference type="Proteomes" id="UP001501725">
    <property type="component" value="Unassembled WGS sequence"/>
</dbReference>
<dbReference type="PANTHER" id="PTHR33639">
    <property type="entry name" value="THIOL-DISULFIDE OXIDOREDUCTASE DCC"/>
    <property type="match status" value="1"/>
</dbReference>
<proteinExistence type="predicted"/>
<sequence>MEHPVVLFDGVCNYCNGMVNRTIRLDKKGRIRFAPLQSAAGQRLLKEHRLSTENFNSFVLIDGGKTYTKSGAAIRLLRYLPWWLQEARVLWVVPRPFRDAIYDFIAQNRYKWFGKMDQCMIPTPEVRARFLE</sequence>
<dbReference type="PANTHER" id="PTHR33639:SF2">
    <property type="entry name" value="DUF393 DOMAIN-CONTAINING PROTEIN"/>
    <property type="match status" value="1"/>
</dbReference>
<reference evidence="2" key="1">
    <citation type="journal article" date="2019" name="Int. J. Syst. Evol. Microbiol.">
        <title>The Global Catalogue of Microorganisms (GCM) 10K type strain sequencing project: providing services to taxonomists for standard genome sequencing and annotation.</title>
        <authorList>
            <consortium name="The Broad Institute Genomics Platform"/>
            <consortium name="The Broad Institute Genome Sequencing Center for Infectious Disease"/>
            <person name="Wu L."/>
            <person name="Ma J."/>
        </authorList>
    </citation>
    <scope>NUCLEOTIDE SEQUENCE [LARGE SCALE GENOMIC DNA]</scope>
    <source>
        <strain evidence="2">JCM 17919</strain>
    </source>
</reference>
<dbReference type="EMBL" id="BAABGY010000006">
    <property type="protein sequence ID" value="GAA4325841.1"/>
    <property type="molecule type" value="Genomic_DNA"/>
</dbReference>
<dbReference type="InterPro" id="IPR052927">
    <property type="entry name" value="DCC_oxidoreductase"/>
</dbReference>
<dbReference type="InterPro" id="IPR007263">
    <property type="entry name" value="DCC1-like"/>
</dbReference>
<keyword evidence="2" id="KW-1185">Reference proteome</keyword>
<name>A0ABP8GKT2_9BACT</name>
<comment type="caution">
    <text evidence="1">The sequence shown here is derived from an EMBL/GenBank/DDBJ whole genome shotgun (WGS) entry which is preliminary data.</text>
</comment>
<organism evidence="1 2">
    <name type="scientific">Flaviaesturariibacter amylovorans</name>
    <dbReference type="NCBI Taxonomy" id="1084520"/>
    <lineage>
        <taxon>Bacteria</taxon>
        <taxon>Pseudomonadati</taxon>
        <taxon>Bacteroidota</taxon>
        <taxon>Chitinophagia</taxon>
        <taxon>Chitinophagales</taxon>
        <taxon>Chitinophagaceae</taxon>
        <taxon>Flaviaestuariibacter</taxon>
    </lineage>
</organism>
<evidence type="ECO:0000313" key="1">
    <source>
        <dbReference type="EMBL" id="GAA4325841.1"/>
    </source>
</evidence>
<evidence type="ECO:0000313" key="2">
    <source>
        <dbReference type="Proteomes" id="UP001501725"/>
    </source>
</evidence>
<gene>
    <name evidence="1" type="ORF">GCM10023184_14070</name>
</gene>
<protein>
    <submittedName>
        <fullName evidence="1">Thiol-disulfide oxidoreductase DCC family protein</fullName>
    </submittedName>
</protein>